<dbReference type="PANTHER" id="PTHR43428">
    <property type="entry name" value="ARSENATE REDUCTASE"/>
    <property type="match status" value="1"/>
</dbReference>
<dbReference type="AlphaFoldDB" id="A0A919BPX0"/>
<dbReference type="Proteomes" id="UP000623842">
    <property type="component" value="Unassembled WGS sequence"/>
</dbReference>
<dbReference type="InterPro" id="IPR011991">
    <property type="entry name" value="ArsR-like_HTH"/>
</dbReference>
<proteinExistence type="predicted"/>
<accession>A0A919BPX0</accession>
<evidence type="ECO:0000256" key="1">
    <source>
        <dbReference type="ARBA" id="ARBA00022849"/>
    </source>
</evidence>
<dbReference type="PRINTS" id="PR00778">
    <property type="entry name" value="HTHARSR"/>
</dbReference>
<dbReference type="SUPFAM" id="SSF52788">
    <property type="entry name" value="Phosphotyrosine protein phosphatases I"/>
    <property type="match status" value="1"/>
</dbReference>
<dbReference type="InterPro" id="IPR001845">
    <property type="entry name" value="HTH_ArsR_DNA-bd_dom"/>
</dbReference>
<dbReference type="CDD" id="cd16345">
    <property type="entry name" value="LMWP_ArsC"/>
    <property type="match status" value="1"/>
</dbReference>
<keyword evidence="4" id="KW-1185">Reference proteome</keyword>
<evidence type="ECO:0000313" key="4">
    <source>
        <dbReference type="Proteomes" id="UP000623842"/>
    </source>
</evidence>
<dbReference type="InterPro" id="IPR036388">
    <property type="entry name" value="WH-like_DNA-bd_sf"/>
</dbReference>
<dbReference type="InterPro" id="IPR023485">
    <property type="entry name" value="Ptyr_pPase"/>
</dbReference>
<organism evidence="3 4">
    <name type="scientific">Thalassotalea marina</name>
    <dbReference type="NCBI Taxonomy" id="1673741"/>
    <lineage>
        <taxon>Bacteria</taxon>
        <taxon>Pseudomonadati</taxon>
        <taxon>Pseudomonadota</taxon>
        <taxon>Gammaproteobacteria</taxon>
        <taxon>Alteromonadales</taxon>
        <taxon>Colwelliaceae</taxon>
        <taxon>Thalassotalea</taxon>
    </lineage>
</organism>
<evidence type="ECO:0000259" key="2">
    <source>
        <dbReference type="PROSITE" id="PS50987"/>
    </source>
</evidence>
<reference evidence="3" key="2">
    <citation type="submission" date="2020-09" db="EMBL/GenBank/DDBJ databases">
        <authorList>
            <person name="Sun Q."/>
            <person name="Kim S."/>
        </authorList>
    </citation>
    <scope>NUCLEOTIDE SEQUENCE</scope>
    <source>
        <strain evidence="3">KCTC 42731</strain>
    </source>
</reference>
<dbReference type="InterPro" id="IPR036196">
    <property type="entry name" value="Ptyr_pPase_sf"/>
</dbReference>
<dbReference type="Gene3D" id="3.40.50.2300">
    <property type="match status" value="1"/>
</dbReference>
<dbReference type="PANTHER" id="PTHR43428:SF1">
    <property type="entry name" value="ARSENATE REDUCTASE"/>
    <property type="match status" value="1"/>
</dbReference>
<gene>
    <name evidence="3" type="ORF">GCM10017161_32950</name>
</gene>
<dbReference type="GO" id="GO:0046685">
    <property type="term" value="P:response to arsenic-containing substance"/>
    <property type="evidence" value="ECO:0007669"/>
    <property type="project" value="UniProtKB-KW"/>
</dbReference>
<evidence type="ECO:0000313" key="3">
    <source>
        <dbReference type="EMBL" id="GHG01612.1"/>
    </source>
</evidence>
<dbReference type="NCBIfam" id="NF033788">
    <property type="entry name" value="HTH_metalloreg"/>
    <property type="match status" value="1"/>
</dbReference>
<dbReference type="SUPFAM" id="SSF46785">
    <property type="entry name" value="Winged helix' DNA-binding domain"/>
    <property type="match status" value="1"/>
</dbReference>
<dbReference type="GO" id="GO:0003700">
    <property type="term" value="F:DNA-binding transcription factor activity"/>
    <property type="evidence" value="ECO:0007669"/>
    <property type="project" value="InterPro"/>
</dbReference>
<sequence>MKKTVLFVCTANAARSQIAQAILTHVAEAHFEVQSAGSHPTQIHTKTIDTLNRYAINHDFLISKGLEPFIDKTFDYVITLCDQATNDCRGIINGRSVLAWDIPDPVTRSGSDPFDNAYHEICQRINMFLQVEFPETFSTNHLPEATLEPLSFFKCMTDEIRLKTLMLTHYFGEICVCELMEALDEQSQPKVSRNLAVLKNSGLLLARKHGQWVFYRLNPALPTWVKSNIALTTQANIAFIQENLTRLNKMQNRPDKVAFCR</sequence>
<dbReference type="EMBL" id="BNCK01000008">
    <property type="protein sequence ID" value="GHG01612.1"/>
    <property type="molecule type" value="Genomic_DNA"/>
</dbReference>
<feature type="domain" description="HTH arsR-type" evidence="2">
    <location>
        <begin position="142"/>
        <end position="236"/>
    </location>
</feature>
<dbReference type="Pfam" id="PF01022">
    <property type="entry name" value="HTH_5"/>
    <property type="match status" value="1"/>
</dbReference>
<dbReference type="CDD" id="cd00090">
    <property type="entry name" value="HTH_ARSR"/>
    <property type="match status" value="1"/>
</dbReference>
<comment type="caution">
    <text evidence="3">The sequence shown here is derived from an EMBL/GenBank/DDBJ whole genome shotgun (WGS) entry which is preliminary data.</text>
</comment>
<dbReference type="Gene3D" id="1.10.10.10">
    <property type="entry name" value="Winged helix-like DNA-binding domain superfamily/Winged helix DNA-binding domain"/>
    <property type="match status" value="1"/>
</dbReference>
<protein>
    <recommendedName>
        <fullName evidence="2">HTH arsR-type domain-containing protein</fullName>
    </recommendedName>
</protein>
<dbReference type="SMART" id="SM00226">
    <property type="entry name" value="LMWPc"/>
    <property type="match status" value="1"/>
</dbReference>
<name>A0A919BPX0_9GAMM</name>
<reference evidence="3" key="1">
    <citation type="journal article" date="2014" name="Int. J. Syst. Evol. Microbiol.">
        <title>Complete genome sequence of Corynebacterium casei LMG S-19264T (=DSM 44701T), isolated from a smear-ripened cheese.</title>
        <authorList>
            <consortium name="US DOE Joint Genome Institute (JGI-PGF)"/>
            <person name="Walter F."/>
            <person name="Albersmeier A."/>
            <person name="Kalinowski J."/>
            <person name="Ruckert C."/>
        </authorList>
    </citation>
    <scope>NUCLEOTIDE SEQUENCE</scope>
    <source>
        <strain evidence="3">KCTC 42731</strain>
    </source>
</reference>
<dbReference type="SMART" id="SM00418">
    <property type="entry name" value="HTH_ARSR"/>
    <property type="match status" value="1"/>
</dbReference>
<dbReference type="PROSITE" id="PS50987">
    <property type="entry name" value="HTH_ARSR_2"/>
    <property type="match status" value="1"/>
</dbReference>
<dbReference type="InterPro" id="IPR036390">
    <property type="entry name" value="WH_DNA-bd_sf"/>
</dbReference>
<dbReference type="RefSeq" id="WP_189772872.1">
    <property type="nucleotide sequence ID" value="NZ_BNCK01000008.1"/>
</dbReference>
<dbReference type="Pfam" id="PF01451">
    <property type="entry name" value="LMWPc"/>
    <property type="match status" value="1"/>
</dbReference>
<dbReference type="NCBIfam" id="NF007528">
    <property type="entry name" value="PRK10141.1"/>
    <property type="match status" value="1"/>
</dbReference>
<keyword evidence="1" id="KW-0059">Arsenical resistance</keyword>